<gene>
    <name evidence="9 18" type="primary">hemA</name>
    <name evidence="18" type="ORF">NCTC13163_02132</name>
</gene>
<feature type="domain" description="Glutamyl-tRNA reductase N-terminal" evidence="17">
    <location>
        <begin position="6"/>
        <end position="156"/>
    </location>
</feature>
<feature type="binding site" evidence="9 11">
    <location>
        <position position="120"/>
    </location>
    <ligand>
        <name>substrate</name>
    </ligand>
</feature>
<dbReference type="SUPFAM" id="SSF51735">
    <property type="entry name" value="NAD(P)-binding Rossmann-fold domains"/>
    <property type="match status" value="1"/>
</dbReference>
<comment type="domain">
    <text evidence="9">Possesses an unusual extended V-shaped dimeric structure with each monomer consisting of three distinct domains arranged along a curved 'spinal' alpha-helix. The N-terminal catalytic domain specifically recognizes the glutamate moiety of the substrate. The second domain is the NADPH-binding domain, and the third C-terminal domain is responsible for dimerization.</text>
</comment>
<feature type="binding site" evidence="9 11">
    <location>
        <begin position="114"/>
        <end position="116"/>
    </location>
    <ligand>
        <name>substrate</name>
    </ligand>
</feature>
<dbReference type="AlphaFoldDB" id="A0A377FW26"/>
<dbReference type="Pfam" id="PF05201">
    <property type="entry name" value="GlutR_N"/>
    <property type="match status" value="1"/>
</dbReference>
<feature type="domain" description="Tetrapyrrole biosynthesis glutamyl-tRNA reductase dimerisation" evidence="15">
    <location>
        <begin position="321"/>
        <end position="418"/>
    </location>
</feature>
<feature type="domain" description="Quinate/shikimate 5-dehydrogenase/glutamyl-tRNA reductase" evidence="16">
    <location>
        <begin position="172"/>
        <end position="306"/>
    </location>
</feature>
<evidence type="ECO:0000259" key="15">
    <source>
        <dbReference type="Pfam" id="PF00745"/>
    </source>
</evidence>
<evidence type="ECO:0000256" key="7">
    <source>
        <dbReference type="ARBA" id="ARBA00047464"/>
    </source>
</evidence>
<name>A0A377FW26_9BACL</name>
<sequence length="449" mass="50105">MHIVVVGLNNKTAPVAIREQFSFGEQEIVDAMIALREEKSIFESVILSTCNRTELYVVTDQLHTGRYYTKRFLANWFDLEMDQFTPYLSIREGEEAIRHLFRVTSGLDSMIIGETQILGQVKSSFFRAQENGTTGTVFNKLFKEAVTLAKRAHTDTQIGEMSVSVSSAAVTLAQEMYASLDDKQVVVVGAGETGELTTLNLFEAGAKQIAVFNRTESKAKAVADKFKGRAHSIREIACGLLDADILISSTGAKQAVIEYDDVAAAQLLRRERPLLLIDIAVPRDIDPAVRALPGVHLFDVDDLNGIVNKNLAARLVEAEKIEVKIDEAIQEFQTWLVTLGVVPIMNELRARALNVQEETMESLERKLDHLSDRDKKVIGKHMKSIINQMLREPIDYIKDAAAQPDANTRIAQFVETFGLDVELPETEMEHEMEETEAISAKAPLRALMR</sequence>
<feature type="active site" description="Nucleophile" evidence="9 10">
    <location>
        <position position="50"/>
    </location>
</feature>
<accession>A0A377FW26</accession>
<evidence type="ECO:0000256" key="1">
    <source>
        <dbReference type="ARBA" id="ARBA00005059"/>
    </source>
</evidence>
<feature type="binding site" evidence="9 12">
    <location>
        <begin position="189"/>
        <end position="194"/>
    </location>
    <ligand>
        <name>NADP(+)</name>
        <dbReference type="ChEBI" id="CHEBI:58349"/>
    </ligand>
</feature>
<evidence type="ECO:0000313" key="19">
    <source>
        <dbReference type="Proteomes" id="UP000254060"/>
    </source>
</evidence>
<dbReference type="UniPathway" id="UPA00251">
    <property type="reaction ID" value="UER00316"/>
</dbReference>
<comment type="function">
    <text evidence="9">Catalyzes the NADPH-dependent reduction of glutamyl-tRNA(Glu) to glutamate 1-semialdehyde (GSA).</text>
</comment>
<dbReference type="CDD" id="cd05213">
    <property type="entry name" value="NAD_bind_Glutamyl_tRNA_reduct"/>
    <property type="match status" value="1"/>
</dbReference>
<evidence type="ECO:0000256" key="3">
    <source>
        <dbReference type="ARBA" id="ARBA00012970"/>
    </source>
</evidence>
<dbReference type="PANTHER" id="PTHR43013">
    <property type="entry name" value="GLUTAMYL-TRNA REDUCTASE"/>
    <property type="match status" value="1"/>
</dbReference>
<feature type="binding site" evidence="9 11">
    <location>
        <begin position="49"/>
        <end position="52"/>
    </location>
    <ligand>
        <name>substrate</name>
    </ligand>
</feature>
<evidence type="ECO:0000259" key="16">
    <source>
        <dbReference type="Pfam" id="PF01488"/>
    </source>
</evidence>
<dbReference type="InterPro" id="IPR006151">
    <property type="entry name" value="Shikm_DH/Glu-tRNA_Rdtase"/>
</dbReference>
<keyword evidence="4 9" id="KW-0521">NADP</keyword>
<dbReference type="InterPro" id="IPR036453">
    <property type="entry name" value="GluRdtase_dimer_dom_sf"/>
</dbReference>
<dbReference type="GO" id="GO:0019353">
    <property type="term" value="P:protoporphyrinogen IX biosynthetic process from glutamate"/>
    <property type="evidence" value="ECO:0007669"/>
    <property type="project" value="TreeGrafter"/>
</dbReference>
<dbReference type="Gene3D" id="3.30.460.30">
    <property type="entry name" value="Glutamyl-tRNA reductase, N-terminal domain"/>
    <property type="match status" value="1"/>
</dbReference>
<dbReference type="NCBIfam" id="TIGR01035">
    <property type="entry name" value="hemA"/>
    <property type="match status" value="1"/>
</dbReference>
<comment type="similarity">
    <text evidence="2 9 14">Belongs to the glutamyl-tRNA reductase family.</text>
</comment>
<comment type="catalytic activity">
    <reaction evidence="7 9 14">
        <text>(S)-4-amino-5-oxopentanoate + tRNA(Glu) + NADP(+) = L-glutamyl-tRNA(Glu) + NADPH + H(+)</text>
        <dbReference type="Rhea" id="RHEA:12344"/>
        <dbReference type="Rhea" id="RHEA-COMP:9663"/>
        <dbReference type="Rhea" id="RHEA-COMP:9680"/>
        <dbReference type="ChEBI" id="CHEBI:15378"/>
        <dbReference type="ChEBI" id="CHEBI:57501"/>
        <dbReference type="ChEBI" id="CHEBI:57783"/>
        <dbReference type="ChEBI" id="CHEBI:58349"/>
        <dbReference type="ChEBI" id="CHEBI:78442"/>
        <dbReference type="ChEBI" id="CHEBI:78520"/>
        <dbReference type="EC" id="1.2.1.70"/>
    </reaction>
</comment>
<dbReference type="OrthoDB" id="110209at2"/>
<feature type="site" description="Important for activity" evidence="9 13">
    <location>
        <position position="99"/>
    </location>
</feature>
<dbReference type="GO" id="GO:0050661">
    <property type="term" value="F:NADP binding"/>
    <property type="evidence" value="ECO:0007669"/>
    <property type="project" value="InterPro"/>
</dbReference>
<dbReference type="InterPro" id="IPR015896">
    <property type="entry name" value="4pyrrol_synth_GluRdtase_dimer"/>
</dbReference>
<dbReference type="FunFam" id="3.30.460.30:FF:000001">
    <property type="entry name" value="Glutamyl-tRNA reductase"/>
    <property type="match status" value="1"/>
</dbReference>
<dbReference type="EMBL" id="UGGP01000001">
    <property type="protein sequence ID" value="STO08754.1"/>
    <property type="molecule type" value="Genomic_DNA"/>
</dbReference>
<reference evidence="18 19" key="1">
    <citation type="submission" date="2018-06" db="EMBL/GenBank/DDBJ databases">
        <authorList>
            <consortium name="Pathogen Informatics"/>
            <person name="Doyle S."/>
        </authorList>
    </citation>
    <scope>NUCLEOTIDE SEQUENCE [LARGE SCALE GENOMIC DNA]</scope>
    <source>
        <strain evidence="18 19">NCTC13163</strain>
    </source>
</reference>
<evidence type="ECO:0000256" key="13">
    <source>
        <dbReference type="PIRSR" id="PIRSR000445-4"/>
    </source>
</evidence>
<dbReference type="EC" id="1.2.1.70" evidence="3 9"/>
<evidence type="ECO:0000256" key="9">
    <source>
        <dbReference type="HAMAP-Rule" id="MF_00087"/>
    </source>
</evidence>
<dbReference type="SUPFAM" id="SSF69075">
    <property type="entry name" value="Glutamyl tRNA-reductase dimerization domain"/>
    <property type="match status" value="1"/>
</dbReference>
<evidence type="ECO:0000256" key="11">
    <source>
        <dbReference type="PIRSR" id="PIRSR000445-2"/>
    </source>
</evidence>
<dbReference type="SUPFAM" id="SSF69742">
    <property type="entry name" value="Glutamyl tRNA-reductase catalytic, N-terminal domain"/>
    <property type="match status" value="1"/>
</dbReference>
<comment type="pathway">
    <text evidence="1 9 14">Porphyrin-containing compound metabolism; protoporphyrin-IX biosynthesis; 5-aminolevulinate from L-glutamyl-tRNA(Glu): step 1/2.</text>
</comment>
<keyword evidence="5 9" id="KW-0560">Oxidoreductase</keyword>
<dbReference type="Gene3D" id="3.40.50.720">
    <property type="entry name" value="NAD(P)-binding Rossmann-like Domain"/>
    <property type="match status" value="1"/>
</dbReference>
<comment type="subunit">
    <text evidence="9">Homodimer.</text>
</comment>
<evidence type="ECO:0000256" key="5">
    <source>
        <dbReference type="ARBA" id="ARBA00023002"/>
    </source>
</evidence>
<feature type="binding site" evidence="9 11">
    <location>
        <position position="109"/>
    </location>
    <ligand>
        <name>substrate</name>
    </ligand>
</feature>
<dbReference type="PIRSF" id="PIRSF000445">
    <property type="entry name" value="4pyrrol_synth_GluRdtase"/>
    <property type="match status" value="1"/>
</dbReference>
<dbReference type="Proteomes" id="UP000254060">
    <property type="component" value="Unassembled WGS sequence"/>
</dbReference>
<dbReference type="InterPro" id="IPR000343">
    <property type="entry name" value="4pyrrol_synth_GluRdtase"/>
</dbReference>
<dbReference type="STRING" id="1397694.GCA_000702585_02620"/>
<dbReference type="PANTHER" id="PTHR43013:SF1">
    <property type="entry name" value="GLUTAMYL-TRNA REDUCTASE"/>
    <property type="match status" value="1"/>
</dbReference>
<dbReference type="GO" id="GO:0008883">
    <property type="term" value="F:glutamyl-tRNA reductase activity"/>
    <property type="evidence" value="ECO:0007669"/>
    <property type="project" value="UniProtKB-UniRule"/>
</dbReference>
<dbReference type="FunFam" id="3.40.50.720:FF:000031">
    <property type="entry name" value="Glutamyl-tRNA reductase"/>
    <property type="match status" value="1"/>
</dbReference>
<evidence type="ECO:0000256" key="8">
    <source>
        <dbReference type="ARBA" id="ARBA00068659"/>
    </source>
</evidence>
<dbReference type="Pfam" id="PF01488">
    <property type="entry name" value="Shikimate_DH"/>
    <property type="match status" value="1"/>
</dbReference>
<dbReference type="HAMAP" id="MF_00087">
    <property type="entry name" value="Glu_tRNA_reductase"/>
    <property type="match status" value="1"/>
</dbReference>
<dbReference type="PROSITE" id="PS00747">
    <property type="entry name" value="GLUTR"/>
    <property type="match status" value="1"/>
</dbReference>
<dbReference type="Pfam" id="PF00745">
    <property type="entry name" value="GlutR_dimer"/>
    <property type="match status" value="1"/>
</dbReference>
<dbReference type="InterPro" id="IPR036343">
    <property type="entry name" value="GluRdtase_N_sf"/>
</dbReference>
<dbReference type="InterPro" id="IPR015895">
    <property type="entry name" value="4pyrrol_synth_GluRdtase_N"/>
</dbReference>
<evidence type="ECO:0000256" key="2">
    <source>
        <dbReference type="ARBA" id="ARBA00005916"/>
    </source>
</evidence>
<evidence type="ECO:0000256" key="4">
    <source>
        <dbReference type="ARBA" id="ARBA00022857"/>
    </source>
</evidence>
<protein>
    <recommendedName>
        <fullName evidence="8 9">Glutamyl-tRNA reductase</fullName>
        <shortName evidence="9">GluTR</shortName>
        <ecNumber evidence="3 9">1.2.1.70</ecNumber>
    </recommendedName>
</protein>
<evidence type="ECO:0000313" key="18">
    <source>
        <dbReference type="EMBL" id="STO08754.1"/>
    </source>
</evidence>
<dbReference type="InterPro" id="IPR036291">
    <property type="entry name" value="NAD(P)-bd_dom_sf"/>
</dbReference>
<evidence type="ECO:0000256" key="14">
    <source>
        <dbReference type="RuleBase" id="RU000584"/>
    </source>
</evidence>
<evidence type="ECO:0000256" key="6">
    <source>
        <dbReference type="ARBA" id="ARBA00023244"/>
    </source>
</evidence>
<evidence type="ECO:0000256" key="12">
    <source>
        <dbReference type="PIRSR" id="PIRSR000445-3"/>
    </source>
</evidence>
<keyword evidence="6 9" id="KW-0627">Porphyrin biosynthesis</keyword>
<dbReference type="InterPro" id="IPR018214">
    <property type="entry name" value="GluRdtase_CS"/>
</dbReference>
<comment type="miscellaneous">
    <text evidence="9">During catalysis, the active site Cys acts as a nucleophile attacking the alpha-carbonyl group of tRNA-bound glutamate with the formation of a thioester intermediate between enzyme and glutamate, and the concomitant release of tRNA(Glu). The thioester intermediate is finally reduced by direct hydride transfer from NADPH, to form the product GSA.</text>
</comment>
<evidence type="ECO:0000256" key="10">
    <source>
        <dbReference type="PIRSR" id="PIRSR000445-1"/>
    </source>
</evidence>
<evidence type="ECO:0000259" key="17">
    <source>
        <dbReference type="Pfam" id="PF05201"/>
    </source>
</evidence>
<organism evidence="18 19">
    <name type="scientific">Exiguobacterium aurantiacum</name>
    <dbReference type="NCBI Taxonomy" id="33987"/>
    <lineage>
        <taxon>Bacteria</taxon>
        <taxon>Bacillati</taxon>
        <taxon>Bacillota</taxon>
        <taxon>Bacilli</taxon>
        <taxon>Bacillales</taxon>
        <taxon>Bacillales Family XII. Incertae Sedis</taxon>
        <taxon>Exiguobacterium</taxon>
    </lineage>
</organism>
<proteinExistence type="inferred from homology"/>
<dbReference type="RefSeq" id="WP_029335651.1">
    <property type="nucleotide sequence ID" value="NZ_UGGP01000001.1"/>
</dbReference>